<evidence type="ECO:0000313" key="2">
    <source>
        <dbReference type="Proteomes" id="UP000192934"/>
    </source>
</evidence>
<proteinExistence type="predicted"/>
<dbReference type="EMBL" id="LT840185">
    <property type="protein sequence ID" value="SMF61805.1"/>
    <property type="molecule type" value="Genomic_DNA"/>
</dbReference>
<reference evidence="2" key="1">
    <citation type="submission" date="2017-04" db="EMBL/GenBank/DDBJ databases">
        <authorList>
            <person name="Varghese N."/>
            <person name="Submissions S."/>
        </authorList>
    </citation>
    <scope>NUCLEOTIDE SEQUENCE [LARGE SCALE GENOMIC DNA]</scope>
    <source>
        <strain evidence="2">Dd16</strain>
    </source>
</reference>
<sequence>MSDKRSILIGLASFMLTGAVILGEQWLALTAI</sequence>
<evidence type="ECO:0000313" key="1">
    <source>
        <dbReference type="EMBL" id="SMF61805.1"/>
    </source>
</evidence>
<accession>A0A1X7G0C7</accession>
<gene>
    <name evidence="1" type="ORF">SAMN06295910_0799</name>
</gene>
<dbReference type="AlphaFoldDB" id="A0A1X7G0C7"/>
<name>A0A1X7G0C7_9SPHN</name>
<keyword evidence="2" id="KW-1185">Reference proteome</keyword>
<dbReference type="Proteomes" id="UP000192934">
    <property type="component" value="Chromosome I"/>
</dbReference>
<organism evidence="1 2">
    <name type="scientific">Allosphingosinicella indica</name>
    <dbReference type="NCBI Taxonomy" id="941907"/>
    <lineage>
        <taxon>Bacteria</taxon>
        <taxon>Pseudomonadati</taxon>
        <taxon>Pseudomonadota</taxon>
        <taxon>Alphaproteobacteria</taxon>
        <taxon>Sphingomonadales</taxon>
        <taxon>Sphingomonadaceae</taxon>
        <taxon>Allosphingosinicella</taxon>
    </lineage>
</organism>
<protein>
    <submittedName>
        <fullName evidence="1">Uncharacterized protein</fullName>
    </submittedName>
</protein>